<dbReference type="Gene3D" id="3.30.559.10">
    <property type="entry name" value="Chloramphenicol acetyltransferase-like domain"/>
    <property type="match status" value="5"/>
</dbReference>
<dbReference type="EMBL" id="JAUSUY010000002">
    <property type="protein sequence ID" value="MDT3424992.1"/>
    <property type="molecule type" value="Genomic_DNA"/>
</dbReference>
<keyword evidence="8" id="KW-0175">Coiled coil</keyword>
<evidence type="ECO:0000256" key="6">
    <source>
        <dbReference type="ARBA" id="ARBA00023194"/>
    </source>
</evidence>
<evidence type="ECO:0000256" key="3">
    <source>
        <dbReference type="ARBA" id="ARBA00022450"/>
    </source>
</evidence>
<dbReference type="Pfam" id="PF00501">
    <property type="entry name" value="AMP-binding"/>
    <property type="match status" value="5"/>
</dbReference>
<comment type="similarity">
    <text evidence="2">Belongs to the ATP-dependent AMP-binding enzyme family.</text>
</comment>
<dbReference type="Pfam" id="PF13193">
    <property type="entry name" value="AMP-binding_C"/>
    <property type="match status" value="4"/>
</dbReference>
<keyword evidence="5" id="KW-0677">Repeat</keyword>
<dbReference type="RefSeq" id="WP_025699912.1">
    <property type="nucleotide sequence ID" value="NZ_JAUSUY010000002.1"/>
</dbReference>
<dbReference type="Gene3D" id="2.30.38.10">
    <property type="entry name" value="Luciferase, Domain 3"/>
    <property type="match status" value="4"/>
</dbReference>
<feature type="domain" description="Carrier" evidence="9">
    <location>
        <begin position="2636"/>
        <end position="2711"/>
    </location>
</feature>
<feature type="domain" description="Carrier" evidence="9">
    <location>
        <begin position="4726"/>
        <end position="4802"/>
    </location>
</feature>
<name>A0ABU3H2F6_9BACL</name>
<evidence type="ECO:0000256" key="8">
    <source>
        <dbReference type="SAM" id="Coils"/>
    </source>
</evidence>
<dbReference type="PANTHER" id="PTHR45527">
    <property type="entry name" value="NONRIBOSOMAL PEPTIDE SYNTHETASE"/>
    <property type="match status" value="1"/>
</dbReference>
<feature type="coiled-coil region" evidence="8">
    <location>
        <begin position="2525"/>
        <end position="2552"/>
    </location>
</feature>
<evidence type="ECO:0000256" key="7">
    <source>
        <dbReference type="ARBA" id="ARBA00023268"/>
    </source>
</evidence>
<dbReference type="InterPro" id="IPR001242">
    <property type="entry name" value="Condensation_dom"/>
</dbReference>
<proteinExistence type="inferred from homology"/>
<feature type="domain" description="Carrier" evidence="9">
    <location>
        <begin position="561"/>
        <end position="636"/>
    </location>
</feature>
<dbReference type="Pfam" id="PF00668">
    <property type="entry name" value="Condensation"/>
    <property type="match status" value="5"/>
</dbReference>
<accession>A0ABU3H2F6</accession>
<evidence type="ECO:0000256" key="1">
    <source>
        <dbReference type="ARBA" id="ARBA00001957"/>
    </source>
</evidence>
<dbReference type="PANTHER" id="PTHR45527:SF1">
    <property type="entry name" value="FATTY ACID SYNTHASE"/>
    <property type="match status" value="1"/>
</dbReference>
<comment type="caution">
    <text evidence="10">The sequence shown here is derived from an EMBL/GenBank/DDBJ whole genome shotgun (WGS) entry which is preliminary data.</text>
</comment>
<dbReference type="SUPFAM" id="SSF47336">
    <property type="entry name" value="ACP-like"/>
    <property type="match status" value="5"/>
</dbReference>
<dbReference type="SMART" id="SM00823">
    <property type="entry name" value="PKS_PP"/>
    <property type="match status" value="4"/>
</dbReference>
<keyword evidence="4" id="KW-0597">Phosphoprotein</keyword>
<dbReference type="NCBIfam" id="NF003417">
    <property type="entry name" value="PRK04813.1"/>
    <property type="match status" value="5"/>
</dbReference>
<dbReference type="Pfam" id="PF00550">
    <property type="entry name" value="PP-binding"/>
    <property type="match status" value="5"/>
</dbReference>
<dbReference type="InterPro" id="IPR020806">
    <property type="entry name" value="PKS_PP-bd"/>
</dbReference>
<reference evidence="10 11" key="1">
    <citation type="submission" date="2023-07" db="EMBL/GenBank/DDBJ databases">
        <title>Genomic Encyclopedia of Type Strains, Phase IV (KMG-IV): sequencing the most valuable type-strain genomes for metagenomic binning, comparative biology and taxonomic classification.</title>
        <authorList>
            <person name="Goeker M."/>
        </authorList>
    </citation>
    <scope>NUCLEOTIDE SEQUENCE [LARGE SCALE GENOMIC DNA]</scope>
    <source>
        <strain evidence="10 11">T98</strain>
    </source>
</reference>
<comment type="cofactor">
    <cofactor evidence="1">
        <name>pantetheine 4'-phosphate</name>
        <dbReference type="ChEBI" id="CHEBI:47942"/>
    </cofactor>
</comment>
<sequence length="5355" mass="611390">MKYTSLVDMLLNESKGNKSITLISSEDSEECISYKDLYKHALKVLGCYQTKNLKPDDKVIIYLNDNLSFLYSFWGCLLGGITAVPITVGNDQMIKTKLENVIHTLGDVRIITSRLMIKDLNDIQSIPSEKVIVYEDIDFNAKDGLLADIKQHHTAFIQFSSGSTSEPKGVTLTHENLLTNLNAICLGCEIKNNEKTISWMPLTHDMGVIGFHLAPIYAGTDQILMPAMLFISNPLLYLEKAVQHEAGILCSPNFGIKHIMRFLSLQKNYPLDLSHVRLLFNGAEPISYDLCVKFIEFMEQYHLKKNVIFPVYGMAEASLAVSFPVPGNEIEVVRVDRNFMKSGERVIVVDDQHSNAIQFVKVGKPVDECNIRICNEEGMELGEHIVGEIYIKGRNVTSGYYNNKAATKAFSSTNGWKKTGDLGFLSDGQLIITGRKKDIIFINGQNFYSHDIESLLDDLNIPDINANAVCAIPSQDKEDVVVIFAATKIKAEQFNNIATEIKRYISLKLGKEIGAVIPLTNIPKTTSGKTQRYKLVENYLNGLYDEYISSTGTVQAEPVESVLNEIEYGIKTLFEEALEIVDMPIQSNFFEMGGNSIKAIYLISKINSQYNKNMEIRDVMEDFTIRGVSNFIDLNETGEQQQIECIEESEYYPVLPAQKRLFILNRISHSETMFNITKGFEINGVVSPSKIKMVLEKLTELHEALRTNFVLMNDEILQKVHKQIAIHFRVEDIEEKDVHAFIRSFNTPFDLEKDVLFKTALLRSGEKSIIVFCIHHIITDGTSLGLLLEDFMELYNGRTVQQPKYALKEYSSWKQQFNTTEAFRNQQKYWLDKYRTDVPVLNLPYDYPRPKALNYSGSTFKTFINMELFGKIKKLASESHTTEYAVLFSVFNATIHRYTHQDDFVIGTPVASRGIKNADHIVGMLVNTLPIRINIDNNCKFIDYLNEFSKNIFKDLANPNYYNEELIEQLNLKPEMNRNALFDVVFNMQNMQVPAVSLDGVEMVALENTSATTKVDLTLEITPLNKGYEMNIEFSTELFKEDTLRDFIGKYIHLLNTFTNNPEIRIKEAEILNDTEISEFLYQFNQTETFVENITFKDAFERQVEHTPDRIAIKFGEQTISYSELNQRANWIAKYINTNRQDENNIVAVLMERSIERAIVLIGCLKSGNAYLPIEPGYPSERMNYMVNDSKSSILMTDNILSYNVDFSGHILNISNKESLERIEENCSTGIDPDDAAYIIYTSGTTGNPKGVIVRHSNVWGYICAFQHEFNLRECDIVLQQASYSFDTFTEEMLPILTVGGCVSICTKEEVTDISLLTRKVVDEKITVISASPLLINELNKVAMKCSVHTYISGGDILRWEYISNLVNSSNVYNTYGPTETTVCATYHKCSKKDKDKQIPIGRPIANYKIYVLDEADKLCPAGAVGEICIGGIGVSKGYLRNTALTNEKFIFNPYAEEETIYKTGDLGRWTSNGELEYMGRKDKQVNIRGYRIETQEIERQLLKYELVEDAAVVDLENAEGEKYLTAYIIPNGEIKIDTLKKYLSQYLPEYMIPAYFVPLQSLPVTSNGKLDKKALPSPQQNMLISEEYEEARNDVEQELVRIWEDVLGIQKIGINHNFFELGGHSLKLTVMASRIHKELGVELKINELFSLQTIREISEHIGHIGKTAFSEIRPIEKSEWYEVSSAQKRMYMLQRFDVQSNGYNISGALSITGGMDIKRVEYVIEKLVCRHESLRTYFIENNGHIVQKICDEVDFKINYINDSTYNAHEIIDTIIQRFDLNQAPLFRVTIIRESEVKHVIVFDMHHIISDGVSIGVLVNEFSRLYAGENLDPLYLQYKDFADWQNKVLTSEKIKDQEEYWVSLLSGELPVLNMPTDFIRPAVQSFEGKTIREKIDARLYNKLSTIAKETGSTMYMLLLSSINIWLAKYTGQSDIIIGSPIAGRYNTDLQNVVGMFVNTLAMRNFPERNKTFRQFLEEVKQNCLNAYQNQDYQFEELIDKLNLRRDMSRNPLFDVMFTMQNMDNQQVDIQGLTFERFDHEYNISKFDISITAEEFQGELLIELEYCTRLFIDKTASSMITHLINILEDIAENTDVRLEDIEMLSEDEEAYILEELNQTYKEYPSTLTFQQLFEEQVLKNPGKQSVIYGEQHLTYSELHHRSNSLARVLRGKGIGRNSIAGIMVEKSLDMIVGILAIIKAGGAYLPIDLNYPEERIKYMLADSEAQIILTQKRLIEKAGHTCSFIDIDDPINYAEDSSNLNNINVPTDLIYVIYTSGTTGKPKGVMIEHRNLVNMTFAWMNHYKLDVIEAKLLQMASLSFDVFAGDLCRSLLTGGSLYICPDEIKLELKSLYALISENNINIFESTPGLIIPFMDYIYENQLNIDKLKIVIMGSDTCPIEEFKKIVDRFGRNMRILNSYGVTEATIDSSYYEAELHQIPQLINTPIGKPLDNSQFYILNSSLKPQPVGVSGELYIGGKGVARGYFKNEKLTSEKFIANPFRPGERMYKTGDLARWLPDGNVEFFGREDYQVKIRGYRIEIREIENQLLQYEGIKEAVVIDKQDEKGMSYLCAFVTAPGLIDARMLKEYLSTKLPDYMVPSFFEQLQGTLPITPNGKIDRRKLSEYELNIQGLNEYVAPVTFTEQKLAPIWMDVLGVKAAGAYDNFFELGGHSLKAIALASRIHKEFNVEVPLKDIFKAPTIRGISKYIDASVENKYDAIKKATQKKWYEASSPQKRMYMLQQLDPDNLGYNMSAAIRIRGDLKWDRFEQSLRDLFLRHEALRTCFAIEDGNIVQKIGESVDYRCECSEMTEVDINAELQRFVSPFDLGKAPLMRVKLIKLQEYYVLLFDIHHIISDGLSIDILINDLGKIYSSQPLEPLDVHYKDYSEWQNEMLHSEMLLPQAKYWGEVFDGDLPILNLPLDFARPKIQSYEGAVMDAILEAELTSKVKKLAASYGSTVYTVLLSAINILLSKYSGQEEIIVGGITAGRNKLEMDRIVGVFINTLALRNVINPNEKYGVFLEKVRDKAIAAYEHQDYPFEELLNQLNVKRDPARSPLFDVMFSMEDDLSFNTLEIENIAFEPIATERKAVNFDLRFIAVNRDDELAIKIEYCTKLFKASTIQRMLSHLINVIGQITQNSELNISDIHLLTNDEKNAILYEFNNTDVTYPREKTFIELFEEQVSKTPDALAVITNDSYLSYNELNIKANKLAKVLRAEGVSRNRIVAVIIDRSESMLVSIFAIIKAGGAYLPIDPDYPDSRINYILENSQAALVLTRKKFFSKVKAALPKLDVDKQYSESGGENLQIINSPQDLIYVIYTSGSTGNPKGVMIEHRSLINRLDWMQQAYPLSTADTILQKTTYTFDVSVWELLWWSVVGATVYLLGHNQEKDASAIVDIISKRQITTVHFVPSMLRIFLDFVEDHNRSNDLKSLKRVFASGEALQTKQVSEFEERLFNRFGTQLINLYGPTEATIDVSYYNCFEQKLGRTVPIGKPINNIKLYIVDKNNALMPVGIPGELCIAGDGVARGYLNNQELTDQKFVANPYIPHSKLYKTGDLARWLEDGNIEYLGRIDHQVKLRGFRIELEEIENVLHKYPGIKETVVVMKTDSDQYEYLCAYFTADQNITGKQLRQYLIERLPEYMVPSYFEQLLCMPLTSNGKLDRKQLPDPVRGASVSSVYKEPSNTVELKIAGIWKDLLQLNEVGVEDNFFELGGHSLKVTQMISQISKKLSVDVPFRQIFDSPTIKELAVYILQKASASAEAIPVASTQMYYQVSSAQKRMYLLHQFDNTSVVYNMPEIILIEGAIHREKLQHAIDDLCARHESLRTRFNMINGEIVQFIDEGVSPIVEYEQVKDGNLDEIIEYFVQPFNLSRSPLFRVKVIEIQVNHFALVFDMHHIISDGVSKAILVEDFIQLYSGQKLAPLALQYKDYAEWINSSLQEIELSPKRAYWLERFSNEIPLLNIKTDFSRPLVQSFKGNTKTFKLNASEVIRIKKLANDQESTLYMVFLSVINIMLSRYSGQEDILVGTPVTGRTHPDLQNIVGMFVNTLVMRNYPLKEHSYREFLQEVKEVVLEAYENQEYQFEILLDELNIKRDISRNPLFDVMFTMLDDEKVEMSFDGLTLKAYQETGKTCKFDLNFSVAVLEEEISISIQYCTDLFKEETIEQMGEHLRNIIAAIVDDYTLKIKDINILNEREEHKILFDFNASEYGWSNSLTVQELFEEQARKQGDALAVVFEDEAITYKELNERANQVAWSLRKLGVKPNSVVALMMEKSIEMIIGMIGVIKSGAAYLPLDVKYPVERIQYQLLDSDVQLLITDKSAVRLDDFTGKVLNISDLSNLSHSDETDHLDNVNCPEDAVYVIYTSGSTGKSKGVLIEHRNLVSLNHSLNKLIYDQYPEPLNIALLAPYIFDASVKQIFASLLNGHCLCLIRDEYKTDSRMLIDFYNQHKVDVSDGTPIILSLLCDDNLPNESQLGVKYFIIGGDVLLPETVHEFRRGIGANVNIVNIYGPTECCVDATAFTIDEDTLKIGSNIPIGKPLANTKIYILDHNMKPVPVGVEGEIYISGYGVGRGYINNEMLTQQKFISNPFSTGERMYRTGDSGKWLYDGNIEYIGRIDNQVKIRGYRIEPSEVEEALLKHENIKQVAVIDKKETDSVKYLCAYFVSSEFEELSNLRGFLSKILPDYMIPAQFIQLDQLPVTANGKLDKSKLLEMKMKSVNTNQYEEPRSRLEKELQKVWSETLHVENIGINDNFFELGGNSIAALKIVAALRGIHQLNIGDVFRAQTIKELGAILDLRTTNKIFISTEAEAVKLLFDKFGIVSGYEHFLNEGMEIIILFVNKMSDEANDFIKDKFEYSISPNYICMAEEKAIIDNTAGKTLVNYDDVCELLELENLQNCLEDPLDLWNKAELSFTSFEKSLFVQPVEKSYPILPIQRYTLEYNSKILVEIALEETPDYDILRSVTNDVLKTFGLLRSKVAAGEQGAYWEEYRYPDHQAGIYDVPVIDISSYDQQSQNCLINTVRTKLNDSEFGGLLYRALILKKDRRQAVVMWSLHHSIFDGESSRILKQTFMQYLHNYKRSGVNEILPIKDYDIFISDITQNSLSVSAQDLISVLELEKFKVLQRGTHNAITDKVKDEASRLLCVSLAVPEEHKDYFNENVWEISFELFCAFCSTYLNVDKVPALIYSNGRKLGDNYHSSIGEYIDLTPIVVDVQSQISHWSILKDKIDYLTNNKINFSNLVLDSGSDNFVKDYFINPINGRLNDQLMFNFLGYKSLQEQETLRHSYSDHLNHLASRDKDSEVLNGITFNTMYSESNIVVMVNSLSKKDEELMEATITAKLLDYLERQNVMNLE</sequence>
<dbReference type="CDD" id="cd19531">
    <property type="entry name" value="LCL_NRPS-like"/>
    <property type="match status" value="4"/>
</dbReference>
<dbReference type="InterPro" id="IPR020845">
    <property type="entry name" value="AMP-binding_CS"/>
</dbReference>
<feature type="domain" description="Carrier" evidence="9">
    <location>
        <begin position="1591"/>
        <end position="1666"/>
    </location>
</feature>
<evidence type="ECO:0000256" key="2">
    <source>
        <dbReference type="ARBA" id="ARBA00006432"/>
    </source>
</evidence>
<dbReference type="PROSITE" id="PS50075">
    <property type="entry name" value="CARRIER"/>
    <property type="match status" value="5"/>
</dbReference>
<dbReference type="Gene3D" id="1.10.1200.10">
    <property type="entry name" value="ACP-like"/>
    <property type="match status" value="5"/>
</dbReference>
<dbReference type="Gene3D" id="3.30.559.30">
    <property type="entry name" value="Nonribosomal peptide synthetase, condensation domain"/>
    <property type="match status" value="4"/>
</dbReference>
<dbReference type="InterPro" id="IPR009081">
    <property type="entry name" value="PP-bd_ACP"/>
</dbReference>
<dbReference type="NCBIfam" id="TIGR01733">
    <property type="entry name" value="AA-adenyl-dom"/>
    <property type="match status" value="4"/>
</dbReference>
<evidence type="ECO:0000259" key="9">
    <source>
        <dbReference type="PROSITE" id="PS50075"/>
    </source>
</evidence>
<dbReference type="PROSITE" id="PS00012">
    <property type="entry name" value="PHOSPHOPANTETHEINE"/>
    <property type="match status" value="3"/>
</dbReference>
<dbReference type="InterPro" id="IPR023213">
    <property type="entry name" value="CAT-like_dom_sf"/>
</dbReference>
<dbReference type="Gene3D" id="3.40.50.12780">
    <property type="entry name" value="N-terminal domain of ligase-like"/>
    <property type="match status" value="1"/>
</dbReference>
<feature type="domain" description="Carrier" evidence="9">
    <location>
        <begin position="3680"/>
        <end position="3755"/>
    </location>
</feature>
<dbReference type="SUPFAM" id="SSF56801">
    <property type="entry name" value="Acetyl-CoA synthetase-like"/>
    <property type="match status" value="5"/>
</dbReference>
<evidence type="ECO:0000313" key="11">
    <source>
        <dbReference type="Proteomes" id="UP001248709"/>
    </source>
</evidence>
<keyword evidence="11" id="KW-1185">Reference proteome</keyword>
<evidence type="ECO:0000256" key="4">
    <source>
        <dbReference type="ARBA" id="ARBA00022553"/>
    </source>
</evidence>
<dbReference type="InterPro" id="IPR006162">
    <property type="entry name" value="Ppantetheine_attach_site"/>
</dbReference>
<keyword evidence="3" id="KW-0596">Phosphopantetheine</keyword>
<dbReference type="InterPro" id="IPR010071">
    <property type="entry name" value="AA_adenyl_dom"/>
</dbReference>
<dbReference type="SUPFAM" id="SSF52777">
    <property type="entry name" value="CoA-dependent acyltransferases"/>
    <property type="match status" value="9"/>
</dbReference>
<dbReference type="Proteomes" id="UP001248709">
    <property type="component" value="Unassembled WGS sequence"/>
</dbReference>
<dbReference type="InterPro" id="IPR042099">
    <property type="entry name" value="ANL_N_sf"/>
</dbReference>
<dbReference type="InterPro" id="IPR025110">
    <property type="entry name" value="AMP-bd_C"/>
</dbReference>
<dbReference type="CDD" id="cd05930">
    <property type="entry name" value="A_NRPS"/>
    <property type="match status" value="2"/>
</dbReference>
<keyword evidence="7" id="KW-0511">Multifunctional enzyme</keyword>
<dbReference type="PROSITE" id="PS00455">
    <property type="entry name" value="AMP_BINDING"/>
    <property type="match status" value="5"/>
</dbReference>
<dbReference type="InterPro" id="IPR045851">
    <property type="entry name" value="AMP-bd_C_sf"/>
</dbReference>
<protein>
    <submittedName>
        <fullName evidence="10">Tyrocidine synthetase-3</fullName>
    </submittedName>
</protein>
<evidence type="ECO:0000313" key="10">
    <source>
        <dbReference type="EMBL" id="MDT3424992.1"/>
    </source>
</evidence>
<dbReference type="InterPro" id="IPR036736">
    <property type="entry name" value="ACP-like_sf"/>
</dbReference>
<dbReference type="Gene3D" id="3.40.50.980">
    <property type="match status" value="8"/>
</dbReference>
<dbReference type="Gene3D" id="3.30.300.30">
    <property type="match status" value="5"/>
</dbReference>
<keyword evidence="6" id="KW-0045">Antibiotic biosynthesis</keyword>
<evidence type="ECO:0000256" key="5">
    <source>
        <dbReference type="ARBA" id="ARBA00022737"/>
    </source>
</evidence>
<dbReference type="InterPro" id="IPR000873">
    <property type="entry name" value="AMP-dep_synth/lig_dom"/>
</dbReference>
<organism evidence="10 11">
    <name type="scientific">Paenibacillus forsythiae</name>
    <dbReference type="NCBI Taxonomy" id="365616"/>
    <lineage>
        <taxon>Bacteria</taxon>
        <taxon>Bacillati</taxon>
        <taxon>Bacillota</taxon>
        <taxon>Bacilli</taxon>
        <taxon>Bacillales</taxon>
        <taxon>Paenibacillaceae</taxon>
        <taxon>Paenibacillus</taxon>
    </lineage>
</organism>
<gene>
    <name evidence="10" type="ORF">J2Z22_000505</name>
</gene>